<dbReference type="Gene3D" id="1.20.810.10">
    <property type="entry name" value="Cytochrome Bc1 Complex, Chain C"/>
    <property type="match status" value="1"/>
</dbReference>
<keyword evidence="16 19" id="KW-0472">Membrane</keyword>
<dbReference type="InterPro" id="IPR030689">
    <property type="entry name" value="Cytochrome_b"/>
</dbReference>
<feature type="binding site" evidence="17">
    <location>
        <position position="204"/>
    </location>
    <ligand>
        <name>a ubiquinone</name>
        <dbReference type="ChEBI" id="CHEBI:16389"/>
    </ligand>
</feature>
<dbReference type="AlphaFoldDB" id="A0A166GL11"/>
<feature type="transmembrane region" description="Helical" evidence="19">
    <location>
        <begin position="323"/>
        <end position="343"/>
    </location>
</feature>
<keyword evidence="5 19" id="KW-0813">Transport</keyword>
<comment type="similarity">
    <text evidence="19">Belongs to the cytochrome b family.</text>
</comment>
<feature type="transmembrane region" description="Helical" evidence="19">
    <location>
        <begin position="143"/>
        <end position="169"/>
    </location>
</feature>
<evidence type="ECO:0000256" key="8">
    <source>
        <dbReference type="ARBA" id="ARBA00022692"/>
    </source>
</evidence>
<dbReference type="SUPFAM" id="SSF81342">
    <property type="entry name" value="Transmembrane di-heme cytochromes"/>
    <property type="match status" value="1"/>
</dbReference>
<dbReference type="InterPro" id="IPR036150">
    <property type="entry name" value="Cyt_b/b6_C_sf"/>
</dbReference>
<feature type="binding site" description="axial binding residue" evidence="18">
    <location>
        <position position="185"/>
    </location>
    <ligand>
        <name>heme b</name>
        <dbReference type="ChEBI" id="CHEBI:60344"/>
        <label>b562</label>
    </ligand>
    <ligandPart>
        <name>Fe</name>
        <dbReference type="ChEBI" id="CHEBI:18248"/>
    </ligandPart>
</feature>
<dbReference type="InterPro" id="IPR027387">
    <property type="entry name" value="Cytb/b6-like_sf"/>
</dbReference>
<keyword evidence="6 18" id="KW-0349">Heme</keyword>
<geneLocation type="mitochondrion" evidence="22"/>
<keyword evidence="7 19" id="KW-0679">Respiratory chain</keyword>
<dbReference type="InterPro" id="IPR005798">
    <property type="entry name" value="Cyt_b/b6_C"/>
</dbReference>
<comment type="function">
    <text evidence="1 19">Component of the ubiquinol-cytochrome c reductase complex (complex III or cytochrome b-c1 complex) that is part of the mitochondrial respiratory chain. The b-c1 complex mediates electron transfer from ubiquinol to cytochrome c. Contributes to the generation of a proton gradient across the mitochondrial membrane that is then used for ATP synthesis.</text>
</comment>
<accession>A0A166GL11</accession>
<evidence type="ECO:0000256" key="7">
    <source>
        <dbReference type="ARBA" id="ARBA00022660"/>
    </source>
</evidence>
<evidence type="ECO:0000256" key="10">
    <source>
        <dbReference type="ARBA" id="ARBA00022792"/>
    </source>
</evidence>
<dbReference type="GO" id="GO:0008121">
    <property type="term" value="F:quinol-cytochrome-c reductase activity"/>
    <property type="evidence" value="ECO:0007669"/>
    <property type="project" value="InterPro"/>
</dbReference>
<comment type="cofactor">
    <cofactor evidence="19">
        <name>heme b</name>
        <dbReference type="ChEBI" id="CHEBI:60344"/>
    </cofactor>
    <text evidence="19">Binds 2 heme groups non-covalently.</text>
</comment>
<evidence type="ECO:0000256" key="6">
    <source>
        <dbReference type="ARBA" id="ARBA00022617"/>
    </source>
</evidence>
<evidence type="ECO:0000256" key="19">
    <source>
        <dbReference type="RuleBase" id="RU362117"/>
    </source>
</evidence>
<feature type="transmembrane region" description="Helical" evidence="19">
    <location>
        <begin position="350"/>
        <end position="370"/>
    </location>
</feature>
<evidence type="ECO:0000256" key="13">
    <source>
        <dbReference type="ARBA" id="ARBA00023004"/>
    </source>
</evidence>
<evidence type="ECO:0000256" key="16">
    <source>
        <dbReference type="ARBA" id="ARBA00023136"/>
    </source>
</evidence>
<keyword evidence="14" id="KW-0830">Ubiquinone</keyword>
<dbReference type="GO" id="GO:0045275">
    <property type="term" value="C:respiratory chain complex III"/>
    <property type="evidence" value="ECO:0007669"/>
    <property type="project" value="InterPro"/>
</dbReference>
<dbReference type="PROSITE" id="PS51003">
    <property type="entry name" value="CYTB_CTER"/>
    <property type="match status" value="1"/>
</dbReference>
<dbReference type="CDD" id="cd00284">
    <property type="entry name" value="Cytochrome_b_N"/>
    <property type="match status" value="1"/>
</dbReference>
<comment type="cofactor">
    <cofactor evidence="18">
        <name>heme</name>
        <dbReference type="ChEBI" id="CHEBI:30413"/>
    </cofactor>
    <text evidence="18">Binds 2 heme groups non-covalently.</text>
</comment>
<evidence type="ECO:0000259" key="20">
    <source>
        <dbReference type="PROSITE" id="PS51002"/>
    </source>
</evidence>
<dbReference type="GO" id="GO:0046872">
    <property type="term" value="F:metal ion binding"/>
    <property type="evidence" value="ECO:0007669"/>
    <property type="project" value="UniProtKB-UniRule"/>
</dbReference>
<proteinExistence type="inferred from homology"/>
<name>A0A166GL11_9HEMI</name>
<evidence type="ECO:0000256" key="11">
    <source>
        <dbReference type="ARBA" id="ARBA00022982"/>
    </source>
</evidence>
<evidence type="ECO:0000256" key="4">
    <source>
        <dbReference type="ARBA" id="ARBA00013531"/>
    </source>
</evidence>
<keyword evidence="8 19" id="KW-0812">Transmembrane</keyword>
<dbReference type="GO" id="GO:0016491">
    <property type="term" value="F:oxidoreductase activity"/>
    <property type="evidence" value="ECO:0007669"/>
    <property type="project" value="UniProtKB-UniRule"/>
</dbReference>
<gene>
    <name evidence="22" type="primary">CYTB</name>
</gene>
<keyword evidence="12 19" id="KW-1133">Transmembrane helix</keyword>
<evidence type="ECO:0000256" key="14">
    <source>
        <dbReference type="ARBA" id="ARBA00023075"/>
    </source>
</evidence>
<dbReference type="GO" id="GO:0006122">
    <property type="term" value="P:mitochondrial electron transport, ubiquinol to cytochrome c"/>
    <property type="evidence" value="ECO:0007669"/>
    <property type="project" value="TreeGrafter"/>
</dbReference>
<feature type="transmembrane region" description="Helical" evidence="19">
    <location>
        <begin position="80"/>
        <end position="99"/>
    </location>
</feature>
<feature type="binding site" description="axial binding residue" evidence="18">
    <location>
        <position position="199"/>
    </location>
    <ligand>
        <name>heme b</name>
        <dbReference type="ChEBI" id="CHEBI:60344"/>
        <label>b566</label>
    </ligand>
    <ligandPart>
        <name>Fe</name>
        <dbReference type="ChEBI" id="CHEBI:18248"/>
    </ligandPart>
</feature>
<dbReference type="Pfam" id="PF00032">
    <property type="entry name" value="Cytochrom_B_C"/>
    <property type="match status" value="1"/>
</dbReference>
<keyword evidence="10" id="KW-0999">Mitochondrion inner membrane</keyword>
<dbReference type="EMBL" id="KU501214">
    <property type="protein sequence ID" value="ANA07535.1"/>
    <property type="molecule type" value="Genomic_DNA"/>
</dbReference>
<evidence type="ECO:0000256" key="15">
    <source>
        <dbReference type="ARBA" id="ARBA00023128"/>
    </source>
</evidence>
<dbReference type="PROSITE" id="PS51002">
    <property type="entry name" value="CYTB_NTER"/>
    <property type="match status" value="1"/>
</dbReference>
<dbReference type="PIRSF" id="PIRSF038885">
    <property type="entry name" value="COB"/>
    <property type="match status" value="1"/>
</dbReference>
<dbReference type="InterPro" id="IPR005797">
    <property type="entry name" value="Cyt_b/b6_N"/>
</dbReference>
<feature type="domain" description="Cytochrome b/b6 N-terminal region profile" evidence="20">
    <location>
        <begin position="3"/>
        <end position="212"/>
    </location>
</feature>
<dbReference type="GeneID" id="27439157"/>
<feature type="binding site" description="axial binding residue" evidence="18">
    <location>
        <position position="100"/>
    </location>
    <ligand>
        <name>heme b</name>
        <dbReference type="ChEBI" id="CHEBI:60344"/>
        <label>b566</label>
    </ligand>
    <ligandPart>
        <name>Fe</name>
        <dbReference type="ChEBI" id="CHEBI:18248"/>
    </ligandPart>
</feature>
<evidence type="ECO:0000256" key="1">
    <source>
        <dbReference type="ARBA" id="ARBA00002566"/>
    </source>
</evidence>
<sequence>MLMLSMKNKSNPMLSPIYNTLINLPTPSNINIMWNFGSLLGLMLVIQIASGLFLAMHFSANITIAFDSVIHICRDVNNGWLIRVIHSNGASFFFIFIYLHIGRGLYFNSSQLQKTWVSGILILFLLMGTAFMGYVLPWGQMSFWGATVITNLLSAIPYLGETMVLWLWGGFAVDNPTLTRFFTIHFLLPFILSGMIIMHLIFLHETGSSNPLGTPLNNDKIPFYPYFLTKDLLGYCAFILCFILLILYAPYYLNDPDNFIPANPLNTPLHIQPEWYFLFAYSILRAIPNKLGGVIALLSSILILALLPMFPPTHFKGLQFYPITQHLFWMWVNIAVLLTWIGMKPVEQPFIILSQLLTVMYFSLFFLMPMTQQTWDKILN</sequence>
<evidence type="ECO:0000256" key="3">
    <source>
        <dbReference type="ARBA" id="ARBA00011649"/>
    </source>
</evidence>
<feature type="domain" description="Cytochrome b/b6 C-terminal region profile" evidence="21">
    <location>
        <begin position="213"/>
        <end position="380"/>
    </location>
</feature>
<feature type="transmembrane region" description="Helical" evidence="19">
    <location>
        <begin position="291"/>
        <end position="311"/>
    </location>
</feature>
<evidence type="ECO:0000256" key="12">
    <source>
        <dbReference type="ARBA" id="ARBA00022989"/>
    </source>
</evidence>
<dbReference type="InterPro" id="IPR048260">
    <property type="entry name" value="Cytochrome_b_C_euk/bac"/>
</dbReference>
<feature type="transmembrane region" description="Helical" evidence="19">
    <location>
        <begin position="39"/>
        <end position="60"/>
    </location>
</feature>
<evidence type="ECO:0000256" key="5">
    <source>
        <dbReference type="ARBA" id="ARBA00022448"/>
    </source>
</evidence>
<reference evidence="22" key="1">
    <citation type="submission" date="2016-01" db="EMBL/GenBank/DDBJ databases">
        <title>The Complete Mitochondrial Genome Sequence of Bactericera cockerelli.</title>
        <authorList>
            <person name="Wu F."/>
            <person name="Deng X."/>
            <person name="Wallis C."/>
            <person name="Trumble J.T."/>
            <person name="Prager S."/>
            <person name="Yokome R."/>
            <person name="Cen Y."/>
            <person name="Liang G."/>
            <person name="Chen J."/>
        </authorList>
    </citation>
    <scope>NUCLEOTIDE SEQUENCE</scope>
</reference>
<dbReference type="CTD" id="4519"/>
<comment type="subcellular location">
    <subcellularLocation>
        <location evidence="2">Mitochondrion inner membrane</location>
        <topology evidence="2">Multi-pass membrane protein</topology>
    </subcellularLocation>
</comment>
<evidence type="ECO:0000256" key="9">
    <source>
        <dbReference type="ARBA" id="ARBA00022723"/>
    </source>
</evidence>
<organism evidence="22">
    <name type="scientific">Bactericera cockerelli</name>
    <name type="common">potato/tomato psyllid</name>
    <dbReference type="NCBI Taxonomy" id="290155"/>
    <lineage>
        <taxon>Eukaryota</taxon>
        <taxon>Metazoa</taxon>
        <taxon>Ecdysozoa</taxon>
        <taxon>Arthropoda</taxon>
        <taxon>Hexapoda</taxon>
        <taxon>Insecta</taxon>
        <taxon>Pterygota</taxon>
        <taxon>Neoptera</taxon>
        <taxon>Paraneoptera</taxon>
        <taxon>Hemiptera</taxon>
        <taxon>Sternorrhyncha</taxon>
        <taxon>Psylloidea</taxon>
        <taxon>Triozidae</taxon>
        <taxon>Bactericera</taxon>
    </lineage>
</organism>
<dbReference type="InterPro" id="IPR016174">
    <property type="entry name" value="Di-haem_cyt_TM"/>
</dbReference>
<feature type="transmembrane region" description="Helical" evidence="19">
    <location>
        <begin position="181"/>
        <end position="202"/>
    </location>
</feature>
<dbReference type="PANTHER" id="PTHR19271:SF16">
    <property type="entry name" value="CYTOCHROME B"/>
    <property type="match status" value="1"/>
</dbReference>
<keyword evidence="11 19" id="KW-0249">Electron transport</keyword>
<keyword evidence="13 18" id="KW-0408">Iron</keyword>
<keyword evidence="9 18" id="KW-0479">Metal-binding</keyword>
<feature type="transmembrane region" description="Helical" evidence="19">
    <location>
        <begin position="120"/>
        <end position="137"/>
    </location>
</feature>
<evidence type="ECO:0000259" key="21">
    <source>
        <dbReference type="PROSITE" id="PS51003"/>
    </source>
</evidence>
<feature type="binding site" description="axial binding residue" evidence="18">
    <location>
        <position position="86"/>
    </location>
    <ligand>
        <name>heme b</name>
        <dbReference type="ChEBI" id="CHEBI:60344"/>
        <label>b562</label>
    </ligand>
    <ligandPart>
        <name>Fe</name>
        <dbReference type="ChEBI" id="CHEBI:18248"/>
    </ligandPart>
</feature>
<dbReference type="PANTHER" id="PTHR19271">
    <property type="entry name" value="CYTOCHROME B"/>
    <property type="match status" value="1"/>
</dbReference>
<evidence type="ECO:0000256" key="18">
    <source>
        <dbReference type="PIRSR" id="PIRSR038885-2"/>
    </source>
</evidence>
<dbReference type="RefSeq" id="YP_009251214.1">
    <property type="nucleotide sequence ID" value="NC_030055.1"/>
</dbReference>
<protein>
    <recommendedName>
        <fullName evidence="4 19">Cytochrome b</fullName>
    </recommendedName>
</protein>
<evidence type="ECO:0000313" key="22">
    <source>
        <dbReference type="EMBL" id="ANA07535.1"/>
    </source>
</evidence>
<evidence type="ECO:0000256" key="2">
    <source>
        <dbReference type="ARBA" id="ARBA00004448"/>
    </source>
</evidence>
<comment type="subunit">
    <text evidence="3">The main subunits of complex b-c1 are: cytochrome b, cytochrome c1 and the Rieske protein.</text>
</comment>
<keyword evidence="15 19" id="KW-0496">Mitochondrion</keyword>
<feature type="transmembrane region" description="Helical" evidence="19">
    <location>
        <begin position="232"/>
        <end position="253"/>
    </location>
</feature>
<dbReference type="Pfam" id="PF00033">
    <property type="entry name" value="Cytochrome_B"/>
    <property type="match status" value="1"/>
</dbReference>
<evidence type="ECO:0000256" key="17">
    <source>
        <dbReference type="PIRSR" id="PIRSR038885-1"/>
    </source>
</evidence>
<dbReference type="GO" id="GO:0005743">
    <property type="term" value="C:mitochondrial inner membrane"/>
    <property type="evidence" value="ECO:0007669"/>
    <property type="project" value="UniProtKB-SubCell"/>
</dbReference>
<dbReference type="InterPro" id="IPR048259">
    <property type="entry name" value="Cytochrome_b_N_euk/bac"/>
</dbReference>
<dbReference type="CDD" id="cd00290">
    <property type="entry name" value="cytochrome_b_C"/>
    <property type="match status" value="1"/>
</dbReference>
<dbReference type="SUPFAM" id="SSF81648">
    <property type="entry name" value="a domain/subunit of cytochrome bc1 complex (Ubiquinol-cytochrome c reductase)"/>
    <property type="match status" value="1"/>
</dbReference>